<sequence length="191" mass="21265">MKELFERYLSDHAEKHKKARSVYEDRNLIAALLEPTFGRTKVKDISRGDIAKWHAKLSKTPYRANRALACLSKALSLTEIRGLRETGTNPCPGVTKFKEEKRKRFLSTDEYASLFQTLDAAVSGDLVTPKGSLLSPVACAAIRLLVQSGARKSEILGLEWDWINQHGGFAELPDSKTGARRLYFDDGALAV</sequence>
<accession>A0A238JFR4</accession>
<dbReference type="OrthoDB" id="6388170at2"/>
<evidence type="ECO:0000259" key="6">
    <source>
        <dbReference type="PROSITE" id="PS51900"/>
    </source>
</evidence>
<dbReference type="Gene3D" id="1.10.150.130">
    <property type="match status" value="1"/>
</dbReference>
<dbReference type="GO" id="GO:0015074">
    <property type="term" value="P:DNA integration"/>
    <property type="evidence" value="ECO:0007669"/>
    <property type="project" value="UniProtKB-KW"/>
</dbReference>
<feature type="domain" description="Tyr recombinase" evidence="5">
    <location>
        <begin position="101"/>
        <end position="191"/>
    </location>
</feature>
<dbReference type="InterPro" id="IPR044068">
    <property type="entry name" value="CB"/>
</dbReference>
<keyword evidence="1" id="KW-0229">DNA integration</keyword>
<evidence type="ECO:0000259" key="5">
    <source>
        <dbReference type="PROSITE" id="PS51898"/>
    </source>
</evidence>
<dbReference type="Gene3D" id="1.10.443.10">
    <property type="entry name" value="Intergrase catalytic core"/>
    <property type="match status" value="1"/>
</dbReference>
<keyword evidence="2 4" id="KW-0238">DNA-binding</keyword>
<dbReference type="SUPFAM" id="SSF56349">
    <property type="entry name" value="DNA breaking-rejoining enzymes"/>
    <property type="match status" value="1"/>
</dbReference>
<evidence type="ECO:0008006" key="9">
    <source>
        <dbReference type="Google" id="ProtNLM"/>
    </source>
</evidence>
<dbReference type="GO" id="GO:0006310">
    <property type="term" value="P:DNA recombination"/>
    <property type="evidence" value="ECO:0007669"/>
    <property type="project" value="UniProtKB-KW"/>
</dbReference>
<keyword evidence="8" id="KW-1185">Reference proteome</keyword>
<dbReference type="EMBL" id="FXXP01000002">
    <property type="protein sequence ID" value="SMX29518.1"/>
    <property type="molecule type" value="Genomic_DNA"/>
</dbReference>
<evidence type="ECO:0000313" key="7">
    <source>
        <dbReference type="EMBL" id="SMX29518.1"/>
    </source>
</evidence>
<evidence type="ECO:0000256" key="3">
    <source>
        <dbReference type="ARBA" id="ARBA00023172"/>
    </source>
</evidence>
<dbReference type="InterPro" id="IPR002104">
    <property type="entry name" value="Integrase_catalytic"/>
</dbReference>
<dbReference type="InterPro" id="IPR013762">
    <property type="entry name" value="Integrase-like_cat_sf"/>
</dbReference>
<evidence type="ECO:0000256" key="1">
    <source>
        <dbReference type="ARBA" id="ARBA00022908"/>
    </source>
</evidence>
<organism evidence="7 8">
    <name type="scientific">Pelagimonas phthalicica</name>
    <dbReference type="NCBI Taxonomy" id="1037362"/>
    <lineage>
        <taxon>Bacteria</taxon>
        <taxon>Pseudomonadati</taxon>
        <taxon>Pseudomonadota</taxon>
        <taxon>Alphaproteobacteria</taxon>
        <taxon>Rhodobacterales</taxon>
        <taxon>Roseobacteraceae</taxon>
        <taxon>Pelagimonas</taxon>
    </lineage>
</organism>
<evidence type="ECO:0000256" key="2">
    <source>
        <dbReference type="ARBA" id="ARBA00023125"/>
    </source>
</evidence>
<dbReference type="PROSITE" id="PS51900">
    <property type="entry name" value="CB"/>
    <property type="match status" value="1"/>
</dbReference>
<protein>
    <recommendedName>
        <fullName evidence="9">Phage integrase family protein</fullName>
    </recommendedName>
</protein>
<dbReference type="Proteomes" id="UP000225972">
    <property type="component" value="Unassembled WGS sequence"/>
</dbReference>
<keyword evidence="3" id="KW-0233">DNA recombination</keyword>
<gene>
    <name evidence="7" type="ORF">TRP8649_03654</name>
</gene>
<evidence type="ECO:0000256" key="4">
    <source>
        <dbReference type="PROSITE-ProRule" id="PRU01248"/>
    </source>
</evidence>
<proteinExistence type="predicted"/>
<reference evidence="8" key="1">
    <citation type="submission" date="2017-05" db="EMBL/GenBank/DDBJ databases">
        <authorList>
            <person name="Rodrigo-Torres L."/>
            <person name="Arahal R. D."/>
            <person name="Lucena T."/>
        </authorList>
    </citation>
    <scope>NUCLEOTIDE SEQUENCE [LARGE SCALE GENOMIC DNA]</scope>
    <source>
        <strain evidence="8">CECT 8649</strain>
    </source>
</reference>
<dbReference type="InterPro" id="IPR011010">
    <property type="entry name" value="DNA_brk_join_enz"/>
</dbReference>
<feature type="domain" description="Core-binding (CB)" evidence="6">
    <location>
        <begin position="1"/>
        <end position="79"/>
    </location>
</feature>
<name>A0A238JFR4_9RHOB</name>
<dbReference type="AlphaFoldDB" id="A0A238JFR4"/>
<dbReference type="InterPro" id="IPR010998">
    <property type="entry name" value="Integrase_recombinase_N"/>
</dbReference>
<dbReference type="GO" id="GO:0003677">
    <property type="term" value="F:DNA binding"/>
    <property type="evidence" value="ECO:0007669"/>
    <property type="project" value="UniProtKB-UniRule"/>
</dbReference>
<dbReference type="RefSeq" id="WP_099247589.1">
    <property type="nucleotide sequence ID" value="NZ_FXXP01000002.1"/>
</dbReference>
<dbReference type="PROSITE" id="PS51898">
    <property type="entry name" value="TYR_RECOMBINASE"/>
    <property type="match status" value="1"/>
</dbReference>
<evidence type="ECO:0000313" key="8">
    <source>
        <dbReference type="Proteomes" id="UP000225972"/>
    </source>
</evidence>